<dbReference type="AlphaFoldDB" id="A0A897MLU7"/>
<comment type="catalytic activity">
    <reaction evidence="5">
        <text>siroheme + 2 H(+) = 12,18-didecarboxysiroheme + 2 CO2</text>
        <dbReference type="Rhea" id="RHEA:19093"/>
        <dbReference type="ChEBI" id="CHEBI:15378"/>
        <dbReference type="ChEBI" id="CHEBI:16526"/>
        <dbReference type="ChEBI" id="CHEBI:60052"/>
        <dbReference type="ChEBI" id="CHEBI:140497"/>
        <dbReference type="EC" id="4.1.1.111"/>
    </reaction>
</comment>
<accession>A0A897MLU7</accession>
<dbReference type="InterPro" id="IPR053953">
    <property type="entry name" value="NirdL-like_HTH"/>
</dbReference>
<dbReference type="RefSeq" id="WP_238477229.1">
    <property type="nucleotide sequence ID" value="NZ_CP064786.1"/>
</dbReference>
<keyword evidence="10" id="KW-1185">Reference proteome</keyword>
<dbReference type="InterPro" id="IPR040523">
    <property type="entry name" value="AsnC_trans_reg2"/>
</dbReference>
<gene>
    <name evidence="9" type="ORF">AArcS_1969</name>
</gene>
<dbReference type="InterPro" id="IPR050684">
    <property type="entry name" value="HTH-Siroheme_Decarb"/>
</dbReference>
<evidence type="ECO:0000256" key="1">
    <source>
        <dbReference type="ARBA" id="ARBA00023239"/>
    </source>
</evidence>
<proteinExistence type="inferred from homology"/>
<dbReference type="InterPro" id="IPR019888">
    <property type="entry name" value="Tscrpt_reg_AsnC-like"/>
</dbReference>
<dbReference type="GO" id="GO:0016829">
    <property type="term" value="F:lyase activity"/>
    <property type="evidence" value="ECO:0007669"/>
    <property type="project" value="UniProtKB-KW"/>
</dbReference>
<dbReference type="Pfam" id="PF22451">
    <property type="entry name" value="NirdL-like_HTH"/>
    <property type="match status" value="2"/>
</dbReference>
<sequence length="355" mass="40060">MTDATRELDEIDALLLDRYQSGFPVEERPFEVIARETPYSADVLFERLQSHVDSGLVRRIGPVLDPSAIGASTLAALRVHEEAFAEVADVVNEFPEVTHNYRRDNEWNMWFVVTASSSNRLNDVLTDIERRTGYDPLSLPKLRQYCLDLQFPVVADRTEGMTEMESTGSGKTASAGPAKSEGATTPSERRNTDRQLTPQECEVLERIQDGFAISEMPYRTVASALDVDVTTVLSTIRRLLDDGFVKRVGIVINHHAAGFTSNCMLAWRVPSEEIDEVGERASNQPYVTKCYRRVDRPDRDWSYSLFTMLHGREESAVSEWINELANDIVQYPGVKLETVERLKQTGTQYSDLLDS</sequence>
<evidence type="ECO:0000256" key="4">
    <source>
        <dbReference type="ARBA" id="ARBA00023471"/>
    </source>
</evidence>
<evidence type="ECO:0000313" key="9">
    <source>
        <dbReference type="EMBL" id="QSG03170.1"/>
    </source>
</evidence>
<evidence type="ECO:0000256" key="3">
    <source>
        <dbReference type="ARBA" id="ARBA00023457"/>
    </source>
</evidence>
<dbReference type="PANTHER" id="PTHR43413:SF1">
    <property type="entry name" value="SIROHEME DECARBOXYLASE NIRL SUBUNIT"/>
    <property type="match status" value="1"/>
</dbReference>
<dbReference type="GeneID" id="70685344"/>
<organism evidence="9 10">
    <name type="scientific">Natranaeroarchaeum sulfidigenes</name>
    <dbReference type="NCBI Taxonomy" id="2784880"/>
    <lineage>
        <taxon>Archaea</taxon>
        <taxon>Methanobacteriati</taxon>
        <taxon>Methanobacteriota</taxon>
        <taxon>Stenosarchaea group</taxon>
        <taxon>Halobacteria</taxon>
        <taxon>Halobacteriales</taxon>
        <taxon>Natronoarchaeaceae</taxon>
        <taxon>Natranaeroarchaeum</taxon>
    </lineage>
</organism>
<feature type="region of interest" description="Disordered" evidence="6">
    <location>
        <begin position="161"/>
        <end position="195"/>
    </location>
</feature>
<dbReference type="SMART" id="SM00344">
    <property type="entry name" value="HTH_ASNC"/>
    <property type="match status" value="1"/>
</dbReference>
<comment type="similarity">
    <text evidence="3">Belongs to the Ahb/Nir family.</text>
</comment>
<evidence type="ECO:0000313" key="10">
    <source>
        <dbReference type="Proteomes" id="UP000663586"/>
    </source>
</evidence>
<dbReference type="Proteomes" id="UP000663586">
    <property type="component" value="Chromosome"/>
</dbReference>
<dbReference type="SUPFAM" id="SSF46785">
    <property type="entry name" value="Winged helix' DNA-binding domain"/>
    <property type="match status" value="1"/>
</dbReference>
<evidence type="ECO:0000259" key="7">
    <source>
        <dbReference type="Pfam" id="PF17805"/>
    </source>
</evidence>
<dbReference type="EC" id="4.1.1.111" evidence="4"/>
<dbReference type="GO" id="GO:0003677">
    <property type="term" value="F:DNA binding"/>
    <property type="evidence" value="ECO:0007669"/>
    <property type="project" value="UniProtKB-KW"/>
</dbReference>
<dbReference type="EMBL" id="CP064786">
    <property type="protein sequence ID" value="QSG03170.1"/>
    <property type="molecule type" value="Genomic_DNA"/>
</dbReference>
<dbReference type="Pfam" id="PF17805">
    <property type="entry name" value="AsnC_trans_reg2"/>
    <property type="match status" value="2"/>
</dbReference>
<dbReference type="Gene3D" id="3.30.70.3460">
    <property type="match status" value="2"/>
</dbReference>
<evidence type="ECO:0000256" key="6">
    <source>
        <dbReference type="SAM" id="MobiDB-lite"/>
    </source>
</evidence>
<reference evidence="9" key="1">
    <citation type="submission" date="2020-11" db="EMBL/GenBank/DDBJ databases">
        <title>Carbohydrate-dependent, anaerobic sulfur respiration: A novel catabolism in halophilic archaea.</title>
        <authorList>
            <person name="Sorokin D.Y."/>
            <person name="Messina E."/>
            <person name="Smedile F."/>
            <person name="La Cono V."/>
            <person name="Hallsworth J.E."/>
            <person name="Yakimov M.M."/>
        </authorList>
    </citation>
    <scope>NUCLEOTIDE SEQUENCE</scope>
    <source>
        <strain evidence="9">AArc-S</strain>
    </source>
</reference>
<protein>
    <recommendedName>
        <fullName evidence="4">siroheme decarboxylase</fullName>
        <ecNumber evidence="4">4.1.1.111</ecNumber>
    </recommendedName>
</protein>
<feature type="domain" description="Siroheme decarboxylase AsnC-like ligand binding" evidence="7">
    <location>
        <begin position="71"/>
        <end position="145"/>
    </location>
</feature>
<evidence type="ECO:0000256" key="2">
    <source>
        <dbReference type="ARBA" id="ARBA00023444"/>
    </source>
</evidence>
<keyword evidence="9" id="KW-0238">DNA-binding</keyword>
<feature type="domain" description="Siroheme decarboxylase NirL-like HTH" evidence="8">
    <location>
        <begin position="14"/>
        <end position="58"/>
    </location>
</feature>
<dbReference type="InterPro" id="IPR036390">
    <property type="entry name" value="WH_DNA-bd_sf"/>
</dbReference>
<keyword evidence="1" id="KW-0456">Lyase</keyword>
<comment type="pathway">
    <text evidence="2">Porphyrin-containing compound metabolism.</text>
</comment>
<feature type="domain" description="Siroheme decarboxylase AsnC-like ligand binding" evidence="7">
    <location>
        <begin position="257"/>
        <end position="343"/>
    </location>
</feature>
<dbReference type="KEGG" id="hara:AArcS_1969"/>
<evidence type="ECO:0000256" key="5">
    <source>
        <dbReference type="ARBA" id="ARBA00048470"/>
    </source>
</evidence>
<feature type="domain" description="Siroheme decarboxylase NirL-like HTH" evidence="8">
    <location>
        <begin position="201"/>
        <end position="244"/>
    </location>
</feature>
<name>A0A897MLU7_9EURY</name>
<evidence type="ECO:0000259" key="8">
    <source>
        <dbReference type="Pfam" id="PF22451"/>
    </source>
</evidence>
<dbReference type="PANTHER" id="PTHR43413">
    <property type="entry name" value="TRANSCRIPTIONAL REGULATOR, ASNC FAMILY"/>
    <property type="match status" value="1"/>
</dbReference>